<dbReference type="InterPro" id="IPR028939">
    <property type="entry name" value="P5C_Rdtase_cat_N"/>
</dbReference>
<dbReference type="Proteomes" id="UP000638648">
    <property type="component" value="Unassembled WGS sequence"/>
</dbReference>
<dbReference type="PANTHER" id="PTHR14239">
    <property type="entry name" value="DUDULIN-RELATED"/>
    <property type="match status" value="1"/>
</dbReference>
<dbReference type="SUPFAM" id="SSF51735">
    <property type="entry name" value="NAD(P)-binding Rossmann-fold domains"/>
    <property type="match status" value="1"/>
</dbReference>
<comment type="caution">
    <text evidence="3">The sequence shown here is derived from an EMBL/GenBank/DDBJ whole genome shotgun (WGS) entry which is preliminary data.</text>
</comment>
<dbReference type="GO" id="GO:0016491">
    <property type="term" value="F:oxidoreductase activity"/>
    <property type="evidence" value="ECO:0007669"/>
    <property type="project" value="UniProtKB-KW"/>
</dbReference>
<evidence type="ECO:0000313" key="3">
    <source>
        <dbReference type="EMBL" id="MBE1606974.1"/>
    </source>
</evidence>
<organism evidence="3 4">
    <name type="scientific">Actinopolymorpha pittospori</name>
    <dbReference type="NCBI Taxonomy" id="648752"/>
    <lineage>
        <taxon>Bacteria</taxon>
        <taxon>Bacillati</taxon>
        <taxon>Actinomycetota</taxon>
        <taxon>Actinomycetes</taxon>
        <taxon>Propionibacteriales</taxon>
        <taxon>Actinopolymorphaceae</taxon>
        <taxon>Actinopolymorpha</taxon>
    </lineage>
</organism>
<protein>
    <submittedName>
        <fullName evidence="3">Dinucleotide-binding enzyme</fullName>
    </submittedName>
</protein>
<evidence type="ECO:0000256" key="1">
    <source>
        <dbReference type="ARBA" id="ARBA00023002"/>
    </source>
</evidence>
<dbReference type="RefSeq" id="WP_192750992.1">
    <property type="nucleotide sequence ID" value="NZ_BAABJL010000151.1"/>
</dbReference>
<dbReference type="InterPro" id="IPR051267">
    <property type="entry name" value="STEAP_metalloreductase"/>
</dbReference>
<proteinExistence type="predicted"/>
<reference evidence="3" key="1">
    <citation type="submission" date="2020-10" db="EMBL/GenBank/DDBJ databases">
        <title>Sequencing the genomes of 1000 actinobacteria strains.</title>
        <authorList>
            <person name="Klenk H.-P."/>
        </authorList>
    </citation>
    <scope>NUCLEOTIDE SEQUENCE</scope>
    <source>
        <strain evidence="3">DSM 45354</strain>
    </source>
</reference>
<evidence type="ECO:0000259" key="2">
    <source>
        <dbReference type="Pfam" id="PF03807"/>
    </source>
</evidence>
<dbReference type="InterPro" id="IPR036291">
    <property type="entry name" value="NAD(P)-bd_dom_sf"/>
</dbReference>
<keyword evidence="1" id="KW-0560">Oxidoreductase</keyword>
<accession>A0A927MVG2</accession>
<gene>
    <name evidence="3" type="ORF">HEB94_003822</name>
</gene>
<dbReference type="Gene3D" id="3.40.50.720">
    <property type="entry name" value="NAD(P)-binding Rossmann-like Domain"/>
    <property type="match status" value="1"/>
</dbReference>
<name>A0A927MVG2_9ACTN</name>
<dbReference type="AlphaFoldDB" id="A0A927MVG2"/>
<dbReference type="EMBL" id="JADBEM010000001">
    <property type="protein sequence ID" value="MBE1606974.1"/>
    <property type="molecule type" value="Genomic_DNA"/>
</dbReference>
<sequence length="203" mass="20455">MRIAILGTGKVARSIGGGLARAGHEVDFGSRSGAADPDLPGRVASLADAAAVGELVINATPGATSLEMLKQIGAGPLAGKVLMDVSNAIRPGFDLMYHNSSLGALIQSTFPDSAVVKALNTVHAGVMADSQALSAPTIVFLSGDDGAAKATVSELLADIGWSPESQIDLGDITTARATEHFILLSAALSGAIGSTSYNLSITQ</sequence>
<evidence type="ECO:0000313" key="4">
    <source>
        <dbReference type="Proteomes" id="UP000638648"/>
    </source>
</evidence>
<keyword evidence="4" id="KW-1185">Reference proteome</keyword>
<dbReference type="Pfam" id="PF03807">
    <property type="entry name" value="F420_oxidored"/>
    <property type="match status" value="1"/>
</dbReference>
<feature type="domain" description="Pyrroline-5-carboxylate reductase catalytic N-terminal" evidence="2">
    <location>
        <begin position="2"/>
        <end position="87"/>
    </location>
</feature>